<dbReference type="GO" id="GO:0008395">
    <property type="term" value="F:steroid hydroxylase activity"/>
    <property type="evidence" value="ECO:0007669"/>
    <property type="project" value="TreeGrafter"/>
</dbReference>
<dbReference type="Pfam" id="PF00067">
    <property type="entry name" value="p450"/>
    <property type="match status" value="1"/>
</dbReference>
<evidence type="ECO:0000256" key="5">
    <source>
        <dbReference type="ARBA" id="ARBA00023004"/>
    </source>
</evidence>
<gene>
    <name evidence="8" type="ORF">EDD18DRAFT_1393222</name>
</gene>
<reference evidence="8" key="1">
    <citation type="submission" date="2023-06" db="EMBL/GenBank/DDBJ databases">
        <authorList>
            <consortium name="Lawrence Berkeley National Laboratory"/>
            <person name="Ahrendt S."/>
            <person name="Sahu N."/>
            <person name="Indic B."/>
            <person name="Wong-Bajracharya J."/>
            <person name="Merenyi Z."/>
            <person name="Ke H.-M."/>
            <person name="Monk M."/>
            <person name="Kocsube S."/>
            <person name="Drula E."/>
            <person name="Lipzen A."/>
            <person name="Balint B."/>
            <person name="Henrissat B."/>
            <person name="Andreopoulos B."/>
            <person name="Martin F.M."/>
            <person name="Harder C.B."/>
            <person name="Rigling D."/>
            <person name="Ford K.L."/>
            <person name="Foster G.D."/>
            <person name="Pangilinan J."/>
            <person name="Papanicolaou A."/>
            <person name="Barry K."/>
            <person name="LaButti K."/>
            <person name="Viragh M."/>
            <person name="Koriabine M."/>
            <person name="Yan M."/>
            <person name="Riley R."/>
            <person name="Champramary S."/>
            <person name="Plett K.L."/>
            <person name="Tsai I.J."/>
            <person name="Slot J."/>
            <person name="Sipos G."/>
            <person name="Plett J."/>
            <person name="Nagy L.G."/>
            <person name="Grigoriev I.V."/>
        </authorList>
    </citation>
    <scope>NUCLEOTIDE SEQUENCE</scope>
    <source>
        <strain evidence="8">HWK02</strain>
    </source>
</reference>
<dbReference type="Proteomes" id="UP001175228">
    <property type="component" value="Unassembled WGS sequence"/>
</dbReference>
<dbReference type="PRINTS" id="PR00465">
    <property type="entry name" value="EP450IV"/>
</dbReference>
<dbReference type="SUPFAM" id="SSF48264">
    <property type="entry name" value="Cytochrome P450"/>
    <property type="match status" value="1"/>
</dbReference>
<sequence length="482" mass="54687">MSTTSIFIGLACTFILAIIVDVIITYAQRKQNPPLVRSYLPWIGTGFAFHRTRVPFFSDCRMRYGSYYRFNLGPMKSMVVVSSRRMLKRFFIDKRFDNKDAHFRTLSALGSRLDRAHLSIPIHKHFLPSMGCRLSNRVVVKEFLSSLCFELGDGLGNLSEYNLLSDVIGKVLYNAINAVLFGPSFPPDTYTDFLTLDRAMPALLSGFHFMLLPSIFARRRLLWKMMSYIQENHSNDGKARVSVLPAALKSVEQRLPLHEQAVCMLSLLWVVHTNIRRSTFWLTAYVLANADVQGCLRAEIDTTLEKLCPGDSDATLLYNDPDSISANFPLVVSAVTESLRLCMLPASLRIASIDIEFQADNRPIFVVRRGEMMMGNVTSHHHDDEVYPEASTFKVDRSFSSDLARPPKIMTWGDGVHICKGHFFVQHIMKLWLIMLLQKYDCRSPITSVPGIDPSSWNTIAEPISDVPVFLFRRGKNSVGRQ</sequence>
<keyword evidence="5 6" id="KW-0408">Iron</keyword>
<dbReference type="EMBL" id="JAUEPU010000172">
    <property type="protein sequence ID" value="KAK0474454.1"/>
    <property type="molecule type" value="Genomic_DNA"/>
</dbReference>
<keyword evidence="7" id="KW-1133">Transmembrane helix</keyword>
<keyword evidence="7" id="KW-0472">Membrane</keyword>
<dbReference type="GO" id="GO:0005506">
    <property type="term" value="F:iron ion binding"/>
    <property type="evidence" value="ECO:0007669"/>
    <property type="project" value="InterPro"/>
</dbReference>
<evidence type="ECO:0000256" key="7">
    <source>
        <dbReference type="SAM" id="Phobius"/>
    </source>
</evidence>
<keyword evidence="3 6" id="KW-0349">Heme</keyword>
<evidence type="ECO:0000256" key="4">
    <source>
        <dbReference type="ARBA" id="ARBA00022723"/>
    </source>
</evidence>
<comment type="similarity">
    <text evidence="2">Belongs to the cytochrome P450 family.</text>
</comment>
<dbReference type="PANTHER" id="PTHR24304:SF2">
    <property type="entry name" value="24-HYDROXYCHOLESTEROL 7-ALPHA-HYDROXYLASE"/>
    <property type="match status" value="1"/>
</dbReference>
<dbReference type="InterPro" id="IPR036396">
    <property type="entry name" value="Cyt_P450_sf"/>
</dbReference>
<proteinExistence type="inferred from homology"/>
<dbReference type="InterPro" id="IPR050529">
    <property type="entry name" value="CYP450_sterol_14alpha_dmase"/>
</dbReference>
<dbReference type="InterPro" id="IPR002403">
    <property type="entry name" value="Cyt_P450_E_grp-IV"/>
</dbReference>
<evidence type="ECO:0000313" key="8">
    <source>
        <dbReference type="EMBL" id="KAK0474454.1"/>
    </source>
</evidence>
<evidence type="ECO:0000256" key="2">
    <source>
        <dbReference type="ARBA" id="ARBA00010617"/>
    </source>
</evidence>
<feature type="binding site" description="axial binding residue" evidence="6">
    <location>
        <position position="419"/>
    </location>
    <ligand>
        <name>heme</name>
        <dbReference type="ChEBI" id="CHEBI:30413"/>
    </ligand>
    <ligandPart>
        <name>Fe</name>
        <dbReference type="ChEBI" id="CHEBI:18248"/>
    </ligandPart>
</feature>
<protein>
    <submittedName>
        <fullName evidence="8">Cytochrome P450</fullName>
    </submittedName>
</protein>
<accession>A0AA39NZL2</accession>
<keyword evidence="9" id="KW-1185">Reference proteome</keyword>
<evidence type="ECO:0000256" key="6">
    <source>
        <dbReference type="PIRSR" id="PIRSR602403-1"/>
    </source>
</evidence>
<feature type="transmembrane region" description="Helical" evidence="7">
    <location>
        <begin position="6"/>
        <end position="27"/>
    </location>
</feature>
<dbReference type="InterPro" id="IPR001128">
    <property type="entry name" value="Cyt_P450"/>
</dbReference>
<dbReference type="Gene3D" id="1.10.630.10">
    <property type="entry name" value="Cytochrome P450"/>
    <property type="match status" value="1"/>
</dbReference>
<evidence type="ECO:0000256" key="1">
    <source>
        <dbReference type="ARBA" id="ARBA00001971"/>
    </source>
</evidence>
<evidence type="ECO:0000256" key="3">
    <source>
        <dbReference type="ARBA" id="ARBA00022617"/>
    </source>
</evidence>
<keyword evidence="4 6" id="KW-0479">Metal-binding</keyword>
<dbReference type="GO" id="GO:0016705">
    <property type="term" value="F:oxidoreductase activity, acting on paired donors, with incorporation or reduction of molecular oxygen"/>
    <property type="evidence" value="ECO:0007669"/>
    <property type="project" value="InterPro"/>
</dbReference>
<dbReference type="PANTHER" id="PTHR24304">
    <property type="entry name" value="CYTOCHROME P450 FAMILY 7"/>
    <property type="match status" value="1"/>
</dbReference>
<comment type="caution">
    <text evidence="8">The sequence shown here is derived from an EMBL/GenBank/DDBJ whole genome shotgun (WGS) entry which is preliminary data.</text>
</comment>
<name>A0AA39NZL2_9AGAR</name>
<comment type="cofactor">
    <cofactor evidence="1 6">
        <name>heme</name>
        <dbReference type="ChEBI" id="CHEBI:30413"/>
    </cofactor>
</comment>
<dbReference type="GO" id="GO:0020037">
    <property type="term" value="F:heme binding"/>
    <property type="evidence" value="ECO:0007669"/>
    <property type="project" value="InterPro"/>
</dbReference>
<evidence type="ECO:0000313" key="9">
    <source>
        <dbReference type="Proteomes" id="UP001175228"/>
    </source>
</evidence>
<keyword evidence="7" id="KW-0812">Transmembrane</keyword>
<organism evidence="8 9">
    <name type="scientific">Armillaria luteobubalina</name>
    <dbReference type="NCBI Taxonomy" id="153913"/>
    <lineage>
        <taxon>Eukaryota</taxon>
        <taxon>Fungi</taxon>
        <taxon>Dikarya</taxon>
        <taxon>Basidiomycota</taxon>
        <taxon>Agaricomycotina</taxon>
        <taxon>Agaricomycetes</taxon>
        <taxon>Agaricomycetidae</taxon>
        <taxon>Agaricales</taxon>
        <taxon>Marasmiineae</taxon>
        <taxon>Physalacriaceae</taxon>
        <taxon>Armillaria</taxon>
    </lineage>
</organism>
<dbReference type="AlphaFoldDB" id="A0AA39NZL2"/>